<dbReference type="Proteomes" id="UP001164761">
    <property type="component" value="Chromosome"/>
</dbReference>
<keyword evidence="1" id="KW-0378">Hydrolase</keyword>
<evidence type="ECO:0000313" key="4">
    <source>
        <dbReference type="Proteomes" id="UP001164761"/>
    </source>
</evidence>
<dbReference type="Pfam" id="PF00149">
    <property type="entry name" value="Metallophos"/>
    <property type="match status" value="1"/>
</dbReference>
<dbReference type="EMBL" id="CP104067">
    <property type="protein sequence ID" value="WAH43675.1"/>
    <property type="molecule type" value="Genomic_DNA"/>
</dbReference>
<keyword evidence="4" id="KW-1185">Reference proteome</keyword>
<name>A0ABY6ZLI3_9BACL</name>
<dbReference type="RefSeq" id="WP_268007561.1">
    <property type="nucleotide sequence ID" value="NZ_CP104067.1"/>
</dbReference>
<organism evidence="3 4">
    <name type="scientific">Alicyclobacillus fastidiosus</name>
    <dbReference type="NCBI Taxonomy" id="392011"/>
    <lineage>
        <taxon>Bacteria</taxon>
        <taxon>Bacillati</taxon>
        <taxon>Bacillota</taxon>
        <taxon>Bacilli</taxon>
        <taxon>Bacillales</taxon>
        <taxon>Alicyclobacillaceae</taxon>
        <taxon>Alicyclobacillus</taxon>
    </lineage>
</organism>
<gene>
    <name evidence="3" type="ORF">NZD89_09980</name>
</gene>
<dbReference type="Gene3D" id="3.60.21.10">
    <property type="match status" value="1"/>
</dbReference>
<dbReference type="InterPro" id="IPR029052">
    <property type="entry name" value="Metallo-depent_PP-like"/>
</dbReference>
<feature type="domain" description="Calcineurin-like phosphoesterase" evidence="2">
    <location>
        <begin position="2"/>
        <end position="206"/>
    </location>
</feature>
<evidence type="ECO:0000259" key="2">
    <source>
        <dbReference type="Pfam" id="PF00149"/>
    </source>
</evidence>
<dbReference type="SUPFAM" id="SSF56300">
    <property type="entry name" value="Metallo-dependent phosphatases"/>
    <property type="match status" value="1"/>
</dbReference>
<protein>
    <submittedName>
        <fullName evidence="3">DNA repair exonuclease</fullName>
    </submittedName>
</protein>
<reference evidence="3" key="1">
    <citation type="submission" date="2022-08" db="EMBL/GenBank/DDBJ databases">
        <title>Alicyclobacillus fastidiosus DSM 17978, complete genome.</title>
        <authorList>
            <person name="Wang Q."/>
            <person name="Cai R."/>
            <person name="Wang Z."/>
        </authorList>
    </citation>
    <scope>NUCLEOTIDE SEQUENCE</scope>
    <source>
        <strain evidence="3">DSM 17978</strain>
    </source>
</reference>
<evidence type="ECO:0000313" key="3">
    <source>
        <dbReference type="EMBL" id="WAH43675.1"/>
    </source>
</evidence>
<dbReference type="PANTHER" id="PTHR30337">
    <property type="entry name" value="COMPONENT OF ATP-DEPENDENT DSDNA EXONUCLEASE"/>
    <property type="match status" value="1"/>
</dbReference>
<dbReference type="GO" id="GO:0004527">
    <property type="term" value="F:exonuclease activity"/>
    <property type="evidence" value="ECO:0007669"/>
    <property type="project" value="UniProtKB-KW"/>
</dbReference>
<evidence type="ECO:0000256" key="1">
    <source>
        <dbReference type="ARBA" id="ARBA00022801"/>
    </source>
</evidence>
<keyword evidence="3" id="KW-0269">Exonuclease</keyword>
<dbReference type="InterPro" id="IPR050535">
    <property type="entry name" value="DNA_Repair-Maintenance_Comp"/>
</dbReference>
<dbReference type="InterPro" id="IPR004843">
    <property type="entry name" value="Calcineurin-like_PHP"/>
</dbReference>
<accession>A0ABY6ZLI3</accession>
<proteinExistence type="predicted"/>
<keyword evidence="3" id="KW-0540">Nuclease</keyword>
<sequence length="429" mass="46989">MLRILHTADLHVGTPFKLRASQLPDGAFEQLRLAAGTVLQRIVDYAIDQRVDAVIIAGDLFDEADPPVSVQYDVLRQFRRLSELDIPVILSHGNHDPVGAASLFPWPSTVHVLGTGATGERVCDIVLPLSGYQVQFSGFSYLTREVYGSKVAQFARRDDVDIAIALYHGQVGSASGPHAPYAATSLGEILTHGDFDVWALGHIHGYRVLHEGRPFVAYPGSPQGRDAGEIGRHGGILLAWDEHLTFSHSFIPFSTVEWQRVDVDVTGLATFEAVWAATAAKLSRDSTLCLIDLHLSGQSPLSASLNLPEARSIFQQAAIDDGYPVWIHRYASAVEAEIDWSVWEASDGYVGQLMALLRQVEERPEVSLSLLQGVWSKDEIAVVEEALEGDPESVMEQVRQILLSQMRPGQEAFELVEWRGVHAATGSAD</sequence>
<dbReference type="PANTHER" id="PTHR30337:SF7">
    <property type="entry name" value="PHOSPHOESTERASE"/>
    <property type="match status" value="1"/>
</dbReference>
<dbReference type="InterPro" id="IPR041796">
    <property type="entry name" value="Mre11_N"/>
</dbReference>
<dbReference type="CDD" id="cd00840">
    <property type="entry name" value="MPP_Mre11_N"/>
    <property type="match status" value="1"/>
</dbReference>